<dbReference type="EMBL" id="JAJSOF020000029">
    <property type="protein sequence ID" value="KAJ4432809.1"/>
    <property type="molecule type" value="Genomic_DNA"/>
</dbReference>
<reference evidence="2 3" key="1">
    <citation type="journal article" date="2022" name="Allergy">
        <title>Genome assembly and annotation of Periplaneta americana reveal a comprehensive cockroach allergen profile.</title>
        <authorList>
            <person name="Wang L."/>
            <person name="Xiong Q."/>
            <person name="Saelim N."/>
            <person name="Wang L."/>
            <person name="Nong W."/>
            <person name="Wan A.T."/>
            <person name="Shi M."/>
            <person name="Liu X."/>
            <person name="Cao Q."/>
            <person name="Hui J.H.L."/>
            <person name="Sookrung N."/>
            <person name="Leung T.F."/>
            <person name="Tungtrongchitr A."/>
            <person name="Tsui S.K.W."/>
        </authorList>
    </citation>
    <scope>NUCLEOTIDE SEQUENCE [LARGE SCALE GENOMIC DNA]</scope>
    <source>
        <strain evidence="2">PWHHKU_190912</strain>
    </source>
</reference>
<evidence type="ECO:0000313" key="3">
    <source>
        <dbReference type="Proteomes" id="UP001148838"/>
    </source>
</evidence>
<accession>A0ABQ8SFB3</accession>
<proteinExistence type="predicted"/>
<dbReference type="Proteomes" id="UP001148838">
    <property type="component" value="Unassembled WGS sequence"/>
</dbReference>
<evidence type="ECO:0000313" key="2">
    <source>
        <dbReference type="EMBL" id="KAJ4432809.1"/>
    </source>
</evidence>
<protein>
    <submittedName>
        <fullName evidence="2">Uncharacterized protein</fullName>
    </submittedName>
</protein>
<name>A0ABQ8SFB3_PERAM</name>
<gene>
    <name evidence="2" type="ORF">ANN_21448</name>
</gene>
<organism evidence="2 3">
    <name type="scientific">Periplaneta americana</name>
    <name type="common">American cockroach</name>
    <name type="synonym">Blatta americana</name>
    <dbReference type="NCBI Taxonomy" id="6978"/>
    <lineage>
        <taxon>Eukaryota</taxon>
        <taxon>Metazoa</taxon>
        <taxon>Ecdysozoa</taxon>
        <taxon>Arthropoda</taxon>
        <taxon>Hexapoda</taxon>
        <taxon>Insecta</taxon>
        <taxon>Pterygota</taxon>
        <taxon>Neoptera</taxon>
        <taxon>Polyneoptera</taxon>
        <taxon>Dictyoptera</taxon>
        <taxon>Blattodea</taxon>
        <taxon>Blattoidea</taxon>
        <taxon>Blattidae</taxon>
        <taxon>Blattinae</taxon>
        <taxon>Periplaneta</taxon>
    </lineage>
</organism>
<feature type="compositionally biased region" description="Acidic residues" evidence="1">
    <location>
        <begin position="79"/>
        <end position="96"/>
    </location>
</feature>
<keyword evidence="3" id="KW-1185">Reference proteome</keyword>
<evidence type="ECO:0000256" key="1">
    <source>
        <dbReference type="SAM" id="MobiDB-lite"/>
    </source>
</evidence>
<feature type="region of interest" description="Disordered" evidence="1">
    <location>
        <begin position="75"/>
        <end position="96"/>
    </location>
</feature>
<sequence length="96" mass="11079">MGDLCEGGSKPLGSFCKNLVFCNGTNSLNMEYDPIIGDLYQLIQKCYATNFIFKLIEKYKQLQFHQTITSVIVKRKKEEEEEEEDDDDDDDDTVLN</sequence>
<comment type="caution">
    <text evidence="2">The sequence shown here is derived from an EMBL/GenBank/DDBJ whole genome shotgun (WGS) entry which is preliminary data.</text>
</comment>